<keyword evidence="2" id="KW-1185">Reference proteome</keyword>
<dbReference type="AlphaFoldDB" id="A0A2V3J470"/>
<sequence>MRKDRFGRELWHGKKRAIHTVAPDGVTENLFEGCKMLPVVVLYKRRKPPHSLKSGV</sequence>
<dbReference type="Proteomes" id="UP000247409">
    <property type="component" value="Unassembled WGS sequence"/>
</dbReference>
<evidence type="ECO:0000313" key="2">
    <source>
        <dbReference type="Proteomes" id="UP000247409"/>
    </source>
</evidence>
<name>A0A2V3J470_9FLOR</name>
<proteinExistence type="predicted"/>
<comment type="caution">
    <text evidence="1">The sequence shown here is derived from an EMBL/GenBank/DDBJ whole genome shotgun (WGS) entry which is preliminary data.</text>
</comment>
<protein>
    <submittedName>
        <fullName evidence="1">Uncharacterized protein</fullName>
    </submittedName>
</protein>
<reference evidence="1 2" key="1">
    <citation type="journal article" date="2018" name="Mol. Biol. Evol.">
        <title>Analysis of the draft genome of the red seaweed Gracilariopsis chorda provides insights into genome size evolution in Rhodophyta.</title>
        <authorList>
            <person name="Lee J."/>
            <person name="Yang E.C."/>
            <person name="Graf L."/>
            <person name="Yang J.H."/>
            <person name="Qiu H."/>
            <person name="Zel Zion U."/>
            <person name="Chan C.X."/>
            <person name="Stephens T.G."/>
            <person name="Weber A.P.M."/>
            <person name="Boo G.H."/>
            <person name="Boo S.M."/>
            <person name="Kim K.M."/>
            <person name="Shin Y."/>
            <person name="Jung M."/>
            <person name="Lee S.J."/>
            <person name="Yim H.S."/>
            <person name="Lee J.H."/>
            <person name="Bhattacharya D."/>
            <person name="Yoon H.S."/>
        </authorList>
    </citation>
    <scope>NUCLEOTIDE SEQUENCE [LARGE SCALE GENOMIC DNA]</scope>
    <source>
        <strain evidence="1 2">SKKU-2015</strain>
        <tissue evidence="1">Whole body</tissue>
    </source>
</reference>
<organism evidence="1 2">
    <name type="scientific">Gracilariopsis chorda</name>
    <dbReference type="NCBI Taxonomy" id="448386"/>
    <lineage>
        <taxon>Eukaryota</taxon>
        <taxon>Rhodophyta</taxon>
        <taxon>Florideophyceae</taxon>
        <taxon>Rhodymeniophycidae</taxon>
        <taxon>Gracilariales</taxon>
        <taxon>Gracilariaceae</taxon>
        <taxon>Gracilariopsis</taxon>
    </lineage>
</organism>
<gene>
    <name evidence="1" type="ORF">BWQ96_01264</name>
</gene>
<accession>A0A2V3J470</accession>
<dbReference type="EMBL" id="NBIV01000010">
    <property type="protein sequence ID" value="PXF48922.1"/>
    <property type="molecule type" value="Genomic_DNA"/>
</dbReference>
<evidence type="ECO:0000313" key="1">
    <source>
        <dbReference type="EMBL" id="PXF48922.1"/>
    </source>
</evidence>